<organism evidence="4 5">
    <name type="scientific">Streptomyces diastaticus subsp. diastaticus</name>
    <dbReference type="NCBI Taxonomy" id="68040"/>
    <lineage>
        <taxon>Bacteria</taxon>
        <taxon>Bacillati</taxon>
        <taxon>Actinomycetota</taxon>
        <taxon>Actinomycetes</taxon>
        <taxon>Kitasatosporales</taxon>
        <taxon>Streptomycetaceae</taxon>
        <taxon>Streptomyces</taxon>
        <taxon>Streptomyces diastaticus group</taxon>
    </lineage>
</organism>
<reference evidence="4 5" key="1">
    <citation type="submission" date="2020-02" db="EMBL/GenBank/DDBJ databases">
        <title>Whole genome shotgun sequence of Streptomyces diastaticus subsp. diastaticus NBRC 13412.</title>
        <authorList>
            <person name="Ichikawa N."/>
            <person name="Komaki H."/>
            <person name="Tamura T."/>
        </authorList>
    </citation>
    <scope>NUCLEOTIDE SEQUENCE [LARGE SCALE GENOMIC DNA]</scope>
    <source>
        <strain evidence="4 5">NBRC 13412</strain>
    </source>
</reference>
<feature type="compositionally biased region" description="Low complexity" evidence="2">
    <location>
        <begin position="16"/>
        <end position="28"/>
    </location>
</feature>
<feature type="compositionally biased region" description="Basic and acidic residues" evidence="2">
    <location>
        <begin position="359"/>
        <end position="397"/>
    </location>
</feature>
<comment type="caution">
    <text evidence="4">The sequence shown here is derived from an EMBL/GenBank/DDBJ whole genome shotgun (WGS) entry which is preliminary data.</text>
</comment>
<evidence type="ECO:0008006" key="6">
    <source>
        <dbReference type="Google" id="ProtNLM"/>
    </source>
</evidence>
<dbReference type="PANTHER" id="PTHR23242:SF9">
    <property type="entry name" value="TRANSCRIPTION FACTOR HOXA13"/>
    <property type="match status" value="1"/>
</dbReference>
<feature type="transmembrane region" description="Helical" evidence="3">
    <location>
        <begin position="100"/>
        <end position="122"/>
    </location>
</feature>
<feature type="region of interest" description="Disordered" evidence="2">
    <location>
        <begin position="353"/>
        <end position="457"/>
    </location>
</feature>
<keyword evidence="1" id="KW-0175">Coiled coil</keyword>
<proteinExistence type="predicted"/>
<feature type="compositionally biased region" description="Basic and acidic residues" evidence="2">
    <location>
        <begin position="439"/>
        <end position="453"/>
    </location>
</feature>
<evidence type="ECO:0000313" key="4">
    <source>
        <dbReference type="EMBL" id="GFH71634.1"/>
    </source>
</evidence>
<feature type="compositionally biased region" description="Basic and acidic residues" evidence="2">
    <location>
        <begin position="417"/>
        <end position="431"/>
    </location>
</feature>
<keyword evidence="3" id="KW-1133">Transmembrane helix</keyword>
<evidence type="ECO:0000256" key="2">
    <source>
        <dbReference type="SAM" id="MobiDB-lite"/>
    </source>
</evidence>
<dbReference type="InterPro" id="IPR021235">
    <property type="entry name" value="DUF2637"/>
</dbReference>
<evidence type="ECO:0000313" key="5">
    <source>
        <dbReference type="Proteomes" id="UP000472710"/>
    </source>
</evidence>
<feature type="region of interest" description="Disordered" evidence="2">
    <location>
        <begin position="1"/>
        <end position="47"/>
    </location>
</feature>
<evidence type="ECO:0000256" key="1">
    <source>
        <dbReference type="SAM" id="Coils"/>
    </source>
</evidence>
<evidence type="ECO:0000256" key="3">
    <source>
        <dbReference type="SAM" id="Phobius"/>
    </source>
</evidence>
<keyword evidence="5" id="KW-1185">Reference proteome</keyword>
<dbReference type="Proteomes" id="UP000472710">
    <property type="component" value="Unassembled WGS sequence"/>
</dbReference>
<protein>
    <recommendedName>
        <fullName evidence="6">DUF2637 domain-containing protein</fullName>
    </recommendedName>
</protein>
<accession>A0ABQ1CNA8</accession>
<dbReference type="GeneID" id="95069712"/>
<dbReference type="PANTHER" id="PTHR23242">
    <property type="entry name" value="TRANSCRIPTION FACTOR HOXA13"/>
    <property type="match status" value="1"/>
</dbReference>
<sequence>MTLATLPLGTRPPRPASDTPPAASDAAPGTSETAPAASDTPRSARRWNLPGGLTRAQTITAAAIVGAALALAGIGLYLSFEHVAVFAHEQLGFATLGKARLFTVGVDVGILVLIALDLLMAWLRRPIGWVRFPVWLLTGATIVLNAASAAPTAGAWTTVDYVAAFAHGIVPVLFIAVVEIGKTAIDRVVREVTPAQGVPLHRWFLSPAPTFALWRRMKLWAVDSYSDAVKLDKERRVYRVMLERQHGSVRKAPSDARLPLTMARYGLSVDEALALPQEAEAREQARLEAEEDARAAEEERRAARASRAEIARLRADGDVQAARADVDAATSRAEVLAGAAVAAAERAATAETEALESEAVARADADRAAAEHRAAEARRRAAEADEAAAEARAREAEAALMEAEDAARTAAAEASTEEDRARAAQARRDAAEADQAAAEARRDAAEAERRAVEAEDEMNLSTRDRKIRRVARMILTEGSGIPESIPLEAVMAACSVAQGTASEYRTAATALLAEGYAPEAR</sequence>
<dbReference type="EMBL" id="BLLN01000003">
    <property type="protein sequence ID" value="GFH71634.1"/>
    <property type="molecule type" value="Genomic_DNA"/>
</dbReference>
<feature type="transmembrane region" description="Helical" evidence="3">
    <location>
        <begin position="134"/>
        <end position="156"/>
    </location>
</feature>
<keyword evidence="3" id="KW-0812">Transmembrane</keyword>
<feature type="coiled-coil region" evidence="1">
    <location>
        <begin position="279"/>
        <end position="316"/>
    </location>
</feature>
<keyword evidence="3" id="KW-0472">Membrane</keyword>
<name>A0ABQ1CNA8_STRDI</name>
<gene>
    <name evidence="4" type="ORF">Sdia_24020</name>
</gene>
<feature type="transmembrane region" description="Helical" evidence="3">
    <location>
        <begin position="162"/>
        <end position="181"/>
    </location>
</feature>
<dbReference type="Pfam" id="PF10935">
    <property type="entry name" value="DUF2637"/>
    <property type="match status" value="1"/>
</dbReference>
<dbReference type="RefSeq" id="WP_189499994.1">
    <property type="nucleotide sequence ID" value="NZ_BLLN01000003.1"/>
</dbReference>
<feature type="transmembrane region" description="Helical" evidence="3">
    <location>
        <begin position="59"/>
        <end position="80"/>
    </location>
</feature>